<keyword evidence="2" id="KW-1133">Transmembrane helix</keyword>
<dbReference type="Pfam" id="PF02867">
    <property type="entry name" value="Ribonuc_red_lgC"/>
    <property type="match status" value="1"/>
</dbReference>
<dbReference type="EMBL" id="JAYMYR010000002">
    <property type="protein sequence ID" value="KAK7378003.1"/>
    <property type="molecule type" value="Genomic_DNA"/>
</dbReference>
<dbReference type="PANTHER" id="PTHR11573:SF6">
    <property type="entry name" value="RIBONUCLEOSIDE-DIPHOSPHATE REDUCTASE LARGE SUBUNIT"/>
    <property type="match status" value="1"/>
</dbReference>
<dbReference type="SUPFAM" id="SSF51998">
    <property type="entry name" value="PFL-like glycyl radical enzymes"/>
    <property type="match status" value="1"/>
</dbReference>
<comment type="caution">
    <text evidence="4">The sequence shown here is derived from an EMBL/GenBank/DDBJ whole genome shotgun (WGS) entry which is preliminary data.</text>
</comment>
<evidence type="ECO:0000256" key="1">
    <source>
        <dbReference type="ARBA" id="ARBA00010406"/>
    </source>
</evidence>
<dbReference type="Proteomes" id="UP001374584">
    <property type="component" value="Unassembled WGS sequence"/>
</dbReference>
<keyword evidence="2" id="KW-0812">Transmembrane</keyword>
<keyword evidence="2" id="KW-0472">Membrane</keyword>
<dbReference type="InterPro" id="IPR000788">
    <property type="entry name" value="RNR_lg_C"/>
</dbReference>
<dbReference type="PRINTS" id="PR01183">
    <property type="entry name" value="RIBORDTASEM1"/>
</dbReference>
<comment type="similarity">
    <text evidence="1">Belongs to the ribonucleoside diphosphate reductase large chain family.</text>
</comment>
<organism evidence="4 5">
    <name type="scientific">Phaseolus coccineus</name>
    <name type="common">Scarlet runner bean</name>
    <name type="synonym">Phaseolus multiflorus</name>
    <dbReference type="NCBI Taxonomy" id="3886"/>
    <lineage>
        <taxon>Eukaryota</taxon>
        <taxon>Viridiplantae</taxon>
        <taxon>Streptophyta</taxon>
        <taxon>Embryophyta</taxon>
        <taxon>Tracheophyta</taxon>
        <taxon>Spermatophyta</taxon>
        <taxon>Magnoliopsida</taxon>
        <taxon>eudicotyledons</taxon>
        <taxon>Gunneridae</taxon>
        <taxon>Pentapetalae</taxon>
        <taxon>rosids</taxon>
        <taxon>fabids</taxon>
        <taxon>Fabales</taxon>
        <taxon>Fabaceae</taxon>
        <taxon>Papilionoideae</taxon>
        <taxon>50 kb inversion clade</taxon>
        <taxon>NPAAA clade</taxon>
        <taxon>indigoferoid/millettioid clade</taxon>
        <taxon>Phaseoleae</taxon>
        <taxon>Phaseolus</taxon>
    </lineage>
</organism>
<sequence>MNVRYLVKVTYWWVLSVWKSLVLKLSLLVLNAPLLVLNASLLVLNASLLVLKVSLLGLKVTVAEGIALVAPDTSPTSIALLRYVREKGVLMEPHPSKLVGSTGSGNQFFDFDMLAKIIVLVITNLNKVIDVNYYLIENSKRSNLWHIPIGIGVQGLNDTFILFGMAFDSPEAQQLNKEKFETIYYHALKTSCDLATKEGPYETYTSSPVSKGVLQPDMWGVTPSKRWDWGALREMIFGECFGMSIYHIKHHKWNHESMV</sequence>
<dbReference type="InterPro" id="IPR039718">
    <property type="entry name" value="Rrm1"/>
</dbReference>
<dbReference type="PANTHER" id="PTHR11573">
    <property type="entry name" value="RIBONUCLEOSIDE-DIPHOSPHATE REDUCTASE LARGE CHAIN"/>
    <property type="match status" value="1"/>
</dbReference>
<dbReference type="GO" id="GO:0005971">
    <property type="term" value="C:ribonucleoside-diphosphate reductase complex"/>
    <property type="evidence" value="ECO:0007669"/>
    <property type="project" value="TreeGrafter"/>
</dbReference>
<feature type="domain" description="Ribonucleotide reductase large subunit C-terminal" evidence="3">
    <location>
        <begin position="105"/>
        <end position="236"/>
    </location>
</feature>
<evidence type="ECO:0000259" key="3">
    <source>
        <dbReference type="Pfam" id="PF02867"/>
    </source>
</evidence>
<gene>
    <name evidence="4" type="ORF">VNO80_03439</name>
</gene>
<feature type="transmembrane region" description="Helical" evidence="2">
    <location>
        <begin position="25"/>
        <end position="51"/>
    </location>
</feature>
<protein>
    <recommendedName>
        <fullName evidence="3">Ribonucleotide reductase large subunit C-terminal domain-containing protein</fullName>
    </recommendedName>
</protein>
<dbReference type="GO" id="GO:0004748">
    <property type="term" value="F:ribonucleoside-diphosphate reductase activity, thioredoxin disulfide as acceptor"/>
    <property type="evidence" value="ECO:0007669"/>
    <property type="project" value="TreeGrafter"/>
</dbReference>
<name>A0AAN9RRP8_PHACN</name>
<dbReference type="GO" id="GO:0005524">
    <property type="term" value="F:ATP binding"/>
    <property type="evidence" value="ECO:0007669"/>
    <property type="project" value="TreeGrafter"/>
</dbReference>
<keyword evidence="5" id="KW-1185">Reference proteome</keyword>
<accession>A0AAN9RRP8</accession>
<evidence type="ECO:0000313" key="5">
    <source>
        <dbReference type="Proteomes" id="UP001374584"/>
    </source>
</evidence>
<reference evidence="4 5" key="1">
    <citation type="submission" date="2024-01" db="EMBL/GenBank/DDBJ databases">
        <title>The genomes of 5 underutilized Papilionoideae crops provide insights into root nodulation and disease resistanc.</title>
        <authorList>
            <person name="Jiang F."/>
        </authorList>
    </citation>
    <scope>NUCLEOTIDE SEQUENCE [LARGE SCALE GENOMIC DNA]</scope>
    <source>
        <strain evidence="4">JINMINGXINNONG_FW02</strain>
        <tissue evidence="4">Leaves</tissue>
    </source>
</reference>
<evidence type="ECO:0000313" key="4">
    <source>
        <dbReference type="EMBL" id="KAK7378003.1"/>
    </source>
</evidence>
<dbReference type="AlphaFoldDB" id="A0AAN9RRP8"/>
<proteinExistence type="inferred from homology"/>
<dbReference type="Gene3D" id="3.20.70.20">
    <property type="match status" value="1"/>
</dbReference>
<dbReference type="GO" id="GO:0009263">
    <property type="term" value="P:deoxyribonucleotide biosynthetic process"/>
    <property type="evidence" value="ECO:0007669"/>
    <property type="project" value="TreeGrafter"/>
</dbReference>
<evidence type="ECO:0000256" key="2">
    <source>
        <dbReference type="SAM" id="Phobius"/>
    </source>
</evidence>